<evidence type="ECO:0000256" key="9">
    <source>
        <dbReference type="ARBA" id="ARBA00023136"/>
    </source>
</evidence>
<comment type="similarity">
    <text evidence="11">Belongs to the plant CAR protein family.</text>
</comment>
<sequence length="176" mass="20014">MMAEPPVDPADVPKMEEMLGLLRIRIKRGVNLAVRDVRSSDPYVVVKMGKQKFKTAIVYKDINPEWEEDLTLPVIDPTIPVHMTVYDYDTWSPDDPMGDAELDILPYMQALKADLSDLPNDSVITRVQPGRQNCLAEESCIVYNDGKITQDVVLRLRNVESGELEIHLSWIDLPKH</sequence>
<dbReference type="InterPro" id="IPR035892">
    <property type="entry name" value="C2_domain_sf"/>
</dbReference>
<evidence type="ECO:0000256" key="2">
    <source>
        <dbReference type="ARBA" id="ARBA00004236"/>
    </source>
</evidence>
<keyword evidence="7" id="KW-0106">Calcium</keyword>
<evidence type="ECO:0000256" key="4">
    <source>
        <dbReference type="ARBA" id="ARBA00022475"/>
    </source>
</evidence>
<keyword evidence="9" id="KW-0472">Membrane</keyword>
<dbReference type="PANTHER" id="PTHR45933">
    <property type="entry name" value="PROTEIN C2-DOMAIN ABA-RELATED 4"/>
    <property type="match status" value="1"/>
</dbReference>
<accession>A0A834WG99</accession>
<dbReference type="InterPro" id="IPR044562">
    <property type="entry name" value="CAR1-11"/>
</dbReference>
<dbReference type="AlphaFoldDB" id="A0A834WG99"/>
<gene>
    <name evidence="13" type="ORF">G2W53_027700</name>
</gene>
<keyword evidence="4" id="KW-1003">Cell membrane</keyword>
<reference evidence="13" key="1">
    <citation type="submission" date="2020-09" db="EMBL/GenBank/DDBJ databases">
        <title>Genome-Enabled Discovery of Anthraquinone Biosynthesis in Senna tora.</title>
        <authorList>
            <person name="Kang S.-H."/>
            <person name="Pandey R.P."/>
            <person name="Lee C.-M."/>
            <person name="Sim J.-S."/>
            <person name="Jeong J.-T."/>
            <person name="Choi B.-S."/>
            <person name="Jung M."/>
            <person name="Ginzburg D."/>
            <person name="Zhao K."/>
            <person name="Won S.Y."/>
            <person name="Oh T.-J."/>
            <person name="Yu Y."/>
            <person name="Kim N.-H."/>
            <person name="Lee O.R."/>
            <person name="Lee T.-H."/>
            <person name="Bashyal P."/>
            <person name="Kim T.-S."/>
            <person name="Lee W.-H."/>
            <person name="Kawkins C."/>
            <person name="Kim C.-K."/>
            <person name="Kim J.S."/>
            <person name="Ahn B.O."/>
            <person name="Rhee S.Y."/>
            <person name="Sohng J.K."/>
        </authorList>
    </citation>
    <scope>NUCLEOTIDE SEQUENCE</scope>
    <source>
        <tissue evidence="13">Leaf</tissue>
    </source>
</reference>
<keyword evidence="10" id="KW-0539">Nucleus</keyword>
<dbReference type="GO" id="GO:0046872">
    <property type="term" value="F:metal ion binding"/>
    <property type="evidence" value="ECO:0007669"/>
    <property type="project" value="UniProtKB-KW"/>
</dbReference>
<dbReference type="InterPro" id="IPR000008">
    <property type="entry name" value="C2_dom"/>
</dbReference>
<keyword evidence="8" id="KW-0446">Lipid-binding</keyword>
<dbReference type="SMART" id="SM00239">
    <property type="entry name" value="C2"/>
    <property type="match status" value="1"/>
</dbReference>
<dbReference type="GO" id="GO:0005886">
    <property type="term" value="C:plasma membrane"/>
    <property type="evidence" value="ECO:0007669"/>
    <property type="project" value="UniProtKB-SubCell"/>
</dbReference>
<dbReference type="OrthoDB" id="73919at2759"/>
<evidence type="ECO:0000256" key="11">
    <source>
        <dbReference type="ARBA" id="ARBA00024037"/>
    </source>
</evidence>
<dbReference type="PROSITE" id="PS50004">
    <property type="entry name" value="C2"/>
    <property type="match status" value="1"/>
</dbReference>
<evidence type="ECO:0000256" key="10">
    <source>
        <dbReference type="ARBA" id="ARBA00023242"/>
    </source>
</evidence>
<evidence type="ECO:0000313" key="14">
    <source>
        <dbReference type="Proteomes" id="UP000634136"/>
    </source>
</evidence>
<keyword evidence="5" id="KW-0938">Abscisic acid signaling pathway</keyword>
<evidence type="ECO:0000259" key="12">
    <source>
        <dbReference type="PROSITE" id="PS50004"/>
    </source>
</evidence>
<dbReference type="GO" id="GO:0005096">
    <property type="term" value="F:GTPase activator activity"/>
    <property type="evidence" value="ECO:0007669"/>
    <property type="project" value="UniProtKB-KW"/>
</dbReference>
<dbReference type="GO" id="GO:0009738">
    <property type="term" value="P:abscisic acid-activated signaling pathway"/>
    <property type="evidence" value="ECO:0007669"/>
    <property type="project" value="UniProtKB-KW"/>
</dbReference>
<evidence type="ECO:0000256" key="7">
    <source>
        <dbReference type="ARBA" id="ARBA00022837"/>
    </source>
</evidence>
<evidence type="ECO:0000256" key="6">
    <source>
        <dbReference type="ARBA" id="ARBA00022723"/>
    </source>
</evidence>
<evidence type="ECO:0000256" key="8">
    <source>
        <dbReference type="ARBA" id="ARBA00023121"/>
    </source>
</evidence>
<feature type="domain" description="C2" evidence="12">
    <location>
        <begin position="1"/>
        <end position="117"/>
    </location>
</feature>
<comment type="subcellular location">
    <subcellularLocation>
        <location evidence="2">Cell membrane</location>
    </subcellularLocation>
    <subcellularLocation>
        <location evidence="1">Nucleus</location>
    </subcellularLocation>
</comment>
<organism evidence="13 14">
    <name type="scientific">Senna tora</name>
    <dbReference type="NCBI Taxonomy" id="362788"/>
    <lineage>
        <taxon>Eukaryota</taxon>
        <taxon>Viridiplantae</taxon>
        <taxon>Streptophyta</taxon>
        <taxon>Embryophyta</taxon>
        <taxon>Tracheophyta</taxon>
        <taxon>Spermatophyta</taxon>
        <taxon>Magnoliopsida</taxon>
        <taxon>eudicotyledons</taxon>
        <taxon>Gunneridae</taxon>
        <taxon>Pentapetalae</taxon>
        <taxon>rosids</taxon>
        <taxon>fabids</taxon>
        <taxon>Fabales</taxon>
        <taxon>Fabaceae</taxon>
        <taxon>Caesalpinioideae</taxon>
        <taxon>Cassia clade</taxon>
        <taxon>Senna</taxon>
    </lineage>
</organism>
<dbReference type="GO" id="GO:0005634">
    <property type="term" value="C:nucleus"/>
    <property type="evidence" value="ECO:0007669"/>
    <property type="project" value="UniProtKB-SubCell"/>
</dbReference>
<evidence type="ECO:0000256" key="1">
    <source>
        <dbReference type="ARBA" id="ARBA00004123"/>
    </source>
</evidence>
<evidence type="ECO:0000313" key="13">
    <source>
        <dbReference type="EMBL" id="KAF7822245.1"/>
    </source>
</evidence>
<protein>
    <submittedName>
        <fullName evidence="13">Protein C2-DOMAIN ABA-RELATED 4-like</fullName>
    </submittedName>
</protein>
<dbReference type="PANTHER" id="PTHR45933:SF5">
    <property type="entry name" value="PROTEIN C2-DOMAIN ABA-RELATED 4"/>
    <property type="match status" value="1"/>
</dbReference>
<proteinExistence type="inferred from homology"/>
<keyword evidence="3" id="KW-0343">GTPase activation</keyword>
<dbReference type="Pfam" id="PF00168">
    <property type="entry name" value="C2"/>
    <property type="match status" value="1"/>
</dbReference>
<comment type="caution">
    <text evidence="13">The sequence shown here is derived from an EMBL/GenBank/DDBJ whole genome shotgun (WGS) entry which is preliminary data.</text>
</comment>
<dbReference type="EMBL" id="JAAIUW010000008">
    <property type="protein sequence ID" value="KAF7822245.1"/>
    <property type="molecule type" value="Genomic_DNA"/>
</dbReference>
<dbReference type="Proteomes" id="UP000634136">
    <property type="component" value="Unassembled WGS sequence"/>
</dbReference>
<dbReference type="Gene3D" id="2.60.40.150">
    <property type="entry name" value="C2 domain"/>
    <property type="match status" value="1"/>
</dbReference>
<dbReference type="SUPFAM" id="SSF49562">
    <property type="entry name" value="C2 domain (Calcium/lipid-binding domain, CaLB)"/>
    <property type="match status" value="1"/>
</dbReference>
<keyword evidence="14" id="KW-1185">Reference proteome</keyword>
<evidence type="ECO:0000256" key="3">
    <source>
        <dbReference type="ARBA" id="ARBA00022468"/>
    </source>
</evidence>
<dbReference type="GO" id="GO:0008289">
    <property type="term" value="F:lipid binding"/>
    <property type="evidence" value="ECO:0007669"/>
    <property type="project" value="UniProtKB-KW"/>
</dbReference>
<keyword evidence="6" id="KW-0479">Metal-binding</keyword>
<evidence type="ECO:0000256" key="5">
    <source>
        <dbReference type="ARBA" id="ARBA00022682"/>
    </source>
</evidence>
<name>A0A834WG99_9FABA</name>